<reference evidence="2" key="1">
    <citation type="submission" date="2023-07" db="EMBL/GenBank/DDBJ databases">
        <title>Genomic Encyclopedia of Type Strains, Phase IV (KMG-IV): sequencing the most valuable type-strain genomes for metagenomic binning, comparative biology and taxonomic classification.</title>
        <authorList>
            <person name="Goeker M."/>
        </authorList>
    </citation>
    <scope>NUCLEOTIDE SEQUENCE</scope>
    <source>
        <strain evidence="2">DSM 19659</strain>
    </source>
</reference>
<dbReference type="Proteomes" id="UP001241537">
    <property type="component" value="Unassembled WGS sequence"/>
</dbReference>
<keyword evidence="3" id="KW-1185">Reference proteome</keyword>
<evidence type="ECO:0000256" key="1">
    <source>
        <dbReference type="SAM" id="Phobius"/>
    </source>
</evidence>
<gene>
    <name evidence="2" type="ORF">J2S20_000987</name>
</gene>
<accession>A0AAE3VA58</accession>
<keyword evidence="1" id="KW-1133">Transmembrane helix</keyword>
<name>A0AAE3VA58_9FIRM</name>
<dbReference type="EMBL" id="JAUSTO010000005">
    <property type="protein sequence ID" value="MDQ0152298.1"/>
    <property type="molecule type" value="Genomic_DNA"/>
</dbReference>
<keyword evidence="1" id="KW-0472">Membrane</keyword>
<protein>
    <recommendedName>
        <fullName evidence="4">HlyD family secretion protein</fullName>
    </recommendedName>
</protein>
<sequence length="465" mass="52159">MAGRNRKVVPYRRPLKMNIGVIIFLILFIYLCFSASSYLSRKKVRFYEVESGGMVSDTERTGIILRTEEVQNAPSSGYINYYIRNGKRAAVGTRIYSLDETGNLKKYLDENAGSNDMLSEQNLKELKTRLNSFSAGYDRTHFTEVYNSRDSVQSVLSEYTSLNMLDSLDATLSDQGIHFTQVSSPESGVISFNVDSFEGKTAEELKAEDFDGTAYTPSYISAGTLAESGAPVYKIIPSEDWQLVFPLSEKDMTEFSDKKSLRVAFKGQDLTLTGDYSTMSGADGTNYGMLSFHQYMVRFIDNRYLQFQIYTGSSDGLKIPRSAITEKTFYTVPKEYLTNGGNSIDKGFLKESYQDGNVSAVFTPAEIFYESEDSCYIDVSEGSSIREGDYLIKPESGERYQIAASAALEGVYNINKGYAVFKQIDIVEENDEYVTVHRGTQYGLNVYDHILLNGVEGKEGQPIYQ</sequence>
<evidence type="ECO:0000313" key="2">
    <source>
        <dbReference type="EMBL" id="MDQ0152298.1"/>
    </source>
</evidence>
<dbReference type="RefSeq" id="WP_307253829.1">
    <property type="nucleotide sequence ID" value="NZ_JAUSTO010000005.1"/>
</dbReference>
<feature type="transmembrane region" description="Helical" evidence="1">
    <location>
        <begin position="21"/>
        <end position="39"/>
    </location>
</feature>
<proteinExistence type="predicted"/>
<organism evidence="2 3">
    <name type="scientific">Moryella indoligenes</name>
    <dbReference type="NCBI Taxonomy" id="371674"/>
    <lineage>
        <taxon>Bacteria</taxon>
        <taxon>Bacillati</taxon>
        <taxon>Bacillota</taxon>
        <taxon>Clostridia</taxon>
        <taxon>Lachnospirales</taxon>
        <taxon>Lachnospiraceae</taxon>
        <taxon>Moryella</taxon>
    </lineage>
</organism>
<keyword evidence="1" id="KW-0812">Transmembrane</keyword>
<evidence type="ECO:0000313" key="3">
    <source>
        <dbReference type="Proteomes" id="UP001241537"/>
    </source>
</evidence>
<dbReference type="AlphaFoldDB" id="A0AAE3VA58"/>
<evidence type="ECO:0008006" key="4">
    <source>
        <dbReference type="Google" id="ProtNLM"/>
    </source>
</evidence>
<comment type="caution">
    <text evidence="2">The sequence shown here is derived from an EMBL/GenBank/DDBJ whole genome shotgun (WGS) entry which is preliminary data.</text>
</comment>